<dbReference type="EMBL" id="AP023213">
    <property type="protein sequence ID" value="BCG47835.1"/>
    <property type="molecule type" value="Genomic_DNA"/>
</dbReference>
<organism evidence="7 8">
    <name type="scientific">Citrifermentans bremense</name>
    <dbReference type="NCBI Taxonomy" id="60035"/>
    <lineage>
        <taxon>Bacteria</taxon>
        <taxon>Pseudomonadati</taxon>
        <taxon>Thermodesulfobacteriota</taxon>
        <taxon>Desulfuromonadia</taxon>
        <taxon>Geobacterales</taxon>
        <taxon>Geobacteraceae</taxon>
        <taxon>Citrifermentans</taxon>
    </lineage>
</organism>
<dbReference type="AlphaFoldDB" id="A0A6S6M8S9"/>
<dbReference type="Gene3D" id="3.40.350.10">
    <property type="entry name" value="Creatinase/prolidase N-terminal domain"/>
    <property type="match status" value="1"/>
</dbReference>
<dbReference type="SUPFAM" id="SSF53092">
    <property type="entry name" value="Creatinase/prolidase N-terminal domain"/>
    <property type="match status" value="1"/>
</dbReference>
<keyword evidence="7" id="KW-0031">Aminopeptidase</keyword>
<evidence type="ECO:0000313" key="7">
    <source>
        <dbReference type="EMBL" id="BCG47835.1"/>
    </source>
</evidence>
<evidence type="ECO:0000256" key="4">
    <source>
        <dbReference type="ARBA" id="ARBA00023049"/>
    </source>
</evidence>
<dbReference type="GO" id="GO:0008235">
    <property type="term" value="F:metalloexopeptidase activity"/>
    <property type="evidence" value="ECO:0007669"/>
    <property type="project" value="UniProtKB-ARBA"/>
</dbReference>
<dbReference type="CDD" id="cd01092">
    <property type="entry name" value="APP-like"/>
    <property type="match status" value="1"/>
</dbReference>
<feature type="domain" description="Creatinase N-terminal" evidence="6">
    <location>
        <begin position="5"/>
        <end position="129"/>
    </location>
</feature>
<dbReference type="InterPro" id="IPR001131">
    <property type="entry name" value="Peptidase_M24B_aminopep-P_CS"/>
</dbReference>
<dbReference type="GO" id="GO:0004177">
    <property type="term" value="F:aminopeptidase activity"/>
    <property type="evidence" value="ECO:0007669"/>
    <property type="project" value="UniProtKB-KW"/>
</dbReference>
<keyword evidence="4" id="KW-0482">Metalloprotease</keyword>
<dbReference type="Pfam" id="PF01321">
    <property type="entry name" value="Creatinase_N"/>
    <property type="match status" value="1"/>
</dbReference>
<gene>
    <name evidence="7" type="ORF">GEOBRER4_n2685</name>
</gene>
<dbReference type="PRINTS" id="PR00599">
    <property type="entry name" value="MAPEPTIDASE"/>
</dbReference>
<dbReference type="GO" id="GO:0006508">
    <property type="term" value="P:proteolysis"/>
    <property type="evidence" value="ECO:0007669"/>
    <property type="project" value="UniProtKB-KW"/>
</dbReference>
<keyword evidence="2" id="KW-0479">Metal-binding</keyword>
<reference evidence="7 8" key="1">
    <citation type="submission" date="2020-06" db="EMBL/GenBank/DDBJ databases">
        <title>Interaction of electrochemicaly active bacteria, Geobacter bremensis R4 on different carbon anode.</title>
        <authorList>
            <person name="Meng L."/>
            <person name="Yoshida N."/>
        </authorList>
    </citation>
    <scope>NUCLEOTIDE SEQUENCE [LARGE SCALE GENOMIC DNA]</scope>
    <source>
        <strain evidence="7 8">R4</strain>
    </source>
</reference>
<dbReference type="PANTHER" id="PTHR46112">
    <property type="entry name" value="AMINOPEPTIDASE"/>
    <property type="match status" value="1"/>
</dbReference>
<dbReference type="InterPro" id="IPR000994">
    <property type="entry name" value="Pept_M24"/>
</dbReference>
<dbReference type="InterPro" id="IPR029149">
    <property type="entry name" value="Creatin/AminoP/Spt16_N"/>
</dbReference>
<evidence type="ECO:0000313" key="8">
    <source>
        <dbReference type="Proteomes" id="UP000515472"/>
    </source>
</evidence>
<dbReference type="RefSeq" id="WP_185242673.1">
    <property type="nucleotide sequence ID" value="NZ_AP023213.1"/>
</dbReference>
<keyword evidence="8" id="KW-1185">Reference proteome</keyword>
<dbReference type="SUPFAM" id="SSF55920">
    <property type="entry name" value="Creatinase/aminopeptidase"/>
    <property type="match status" value="1"/>
</dbReference>
<dbReference type="InterPro" id="IPR001714">
    <property type="entry name" value="Pept_M24_MAP"/>
</dbReference>
<dbReference type="KEGG" id="gbn:GEOBRER4_25850"/>
<evidence type="ECO:0000259" key="6">
    <source>
        <dbReference type="Pfam" id="PF01321"/>
    </source>
</evidence>
<dbReference type="InterPro" id="IPR036005">
    <property type="entry name" value="Creatinase/aminopeptidase-like"/>
</dbReference>
<evidence type="ECO:0000256" key="2">
    <source>
        <dbReference type="ARBA" id="ARBA00022723"/>
    </source>
</evidence>
<feature type="domain" description="Peptidase M24" evidence="5">
    <location>
        <begin position="137"/>
        <end position="336"/>
    </location>
</feature>
<proteinExistence type="predicted"/>
<name>A0A6S6M8S9_9BACT</name>
<evidence type="ECO:0000256" key="1">
    <source>
        <dbReference type="ARBA" id="ARBA00022670"/>
    </source>
</evidence>
<dbReference type="FunFam" id="3.90.230.10:FF:000014">
    <property type="entry name" value="Aminopeptidase P family protein"/>
    <property type="match status" value="1"/>
</dbReference>
<sequence length="356" mass="38412">MVIDRISAARGCLKRVGGDLLLVTNLSNIRYLTGFTGSEALLVLSPDDGWFLTDSRYTSQAGAEVTGAKVAEFSNKMESLVELLQRLQPSKVAFEAAHTTVAVYQELCSKTPQIEYLPADAEMAALRSVKDSGELEILERVAAIASQSLLETLERVAPGMTESEAAWMLEVAMREKGAENKSFDFIVASGERGALPHGKASGKRLARGELVTFDYGAIYGGYCSDETVTVALGEPDSRQREVYETVLGAQRAAMNAVRPGLSFRDLDAVARDYIASRGFGEYFGHGLGHGVGIDIHEHPAASPRSKNVIQEGMVFTIEPGIYIPGWGGVRIEDTVVAEGHGCRCITKVPKDLIVLP</sequence>
<evidence type="ECO:0000259" key="5">
    <source>
        <dbReference type="Pfam" id="PF00557"/>
    </source>
</evidence>
<dbReference type="PROSITE" id="PS00491">
    <property type="entry name" value="PROLINE_PEPTIDASE"/>
    <property type="match status" value="1"/>
</dbReference>
<dbReference type="GO" id="GO:0046872">
    <property type="term" value="F:metal ion binding"/>
    <property type="evidence" value="ECO:0007669"/>
    <property type="project" value="UniProtKB-KW"/>
</dbReference>
<accession>A0A6S6M8S9</accession>
<dbReference type="PANTHER" id="PTHR46112:SF3">
    <property type="entry name" value="AMINOPEPTIDASE YPDF"/>
    <property type="match status" value="1"/>
</dbReference>
<protein>
    <submittedName>
        <fullName evidence="7">Aminopeptidase YpdF</fullName>
    </submittedName>
</protein>
<dbReference type="Pfam" id="PF00557">
    <property type="entry name" value="Peptidase_M24"/>
    <property type="match status" value="1"/>
</dbReference>
<evidence type="ECO:0000256" key="3">
    <source>
        <dbReference type="ARBA" id="ARBA00022801"/>
    </source>
</evidence>
<keyword evidence="1" id="KW-0645">Protease</keyword>
<dbReference type="InterPro" id="IPR000587">
    <property type="entry name" value="Creatinase_N"/>
</dbReference>
<dbReference type="Proteomes" id="UP000515472">
    <property type="component" value="Chromosome"/>
</dbReference>
<keyword evidence="3" id="KW-0378">Hydrolase</keyword>
<dbReference type="Gene3D" id="3.90.230.10">
    <property type="entry name" value="Creatinase/methionine aminopeptidase superfamily"/>
    <property type="match status" value="1"/>
</dbReference>
<dbReference type="InterPro" id="IPR050659">
    <property type="entry name" value="Peptidase_M24B"/>
</dbReference>